<comment type="caution">
    <text evidence="11">The sequence shown here is derived from an EMBL/GenBank/DDBJ whole genome shotgun (WGS) entry which is preliminary data.</text>
</comment>
<dbReference type="SUPFAM" id="SSF103473">
    <property type="entry name" value="MFS general substrate transporter"/>
    <property type="match status" value="1"/>
</dbReference>
<keyword evidence="6 9" id="KW-0472">Membrane</keyword>
<keyword evidence="5 9" id="KW-1133">Transmembrane helix</keyword>
<evidence type="ECO:0000256" key="3">
    <source>
        <dbReference type="ARBA" id="ARBA00022448"/>
    </source>
</evidence>
<evidence type="ECO:0000313" key="12">
    <source>
        <dbReference type="Proteomes" id="UP001141434"/>
    </source>
</evidence>
<dbReference type="GO" id="GO:0016020">
    <property type="term" value="C:membrane"/>
    <property type="evidence" value="ECO:0007669"/>
    <property type="project" value="UniProtKB-SubCell"/>
</dbReference>
<dbReference type="PANTHER" id="PTHR48022">
    <property type="entry name" value="PLASTIDIC GLUCOSE TRANSPORTER 4"/>
    <property type="match status" value="1"/>
</dbReference>
<keyword evidence="4 9" id="KW-0812">Transmembrane</keyword>
<dbReference type="RefSeq" id="XP_056512255.1">
    <property type="nucleotide sequence ID" value="XM_056654228.1"/>
</dbReference>
<feature type="transmembrane region" description="Helical" evidence="9">
    <location>
        <begin position="390"/>
        <end position="411"/>
    </location>
</feature>
<dbReference type="GO" id="GO:0005351">
    <property type="term" value="F:carbohydrate:proton symporter activity"/>
    <property type="evidence" value="ECO:0007669"/>
    <property type="project" value="TreeGrafter"/>
</dbReference>
<dbReference type="Pfam" id="PF00083">
    <property type="entry name" value="Sugar_tr"/>
    <property type="match status" value="1"/>
</dbReference>
<evidence type="ECO:0000256" key="2">
    <source>
        <dbReference type="ARBA" id="ARBA00010992"/>
    </source>
</evidence>
<keyword evidence="12" id="KW-1185">Reference proteome</keyword>
<feature type="compositionally biased region" description="Low complexity" evidence="8">
    <location>
        <begin position="18"/>
        <end position="28"/>
    </location>
</feature>
<protein>
    <submittedName>
        <fullName evidence="11">Sugar transporter</fullName>
    </submittedName>
</protein>
<name>A0A9W9FJM3_9EURO</name>
<feature type="transmembrane region" description="Helical" evidence="9">
    <location>
        <begin position="497"/>
        <end position="516"/>
    </location>
</feature>
<feature type="domain" description="Major facilitator superfamily (MFS) profile" evidence="10">
    <location>
        <begin position="79"/>
        <end position="550"/>
    </location>
</feature>
<dbReference type="InterPro" id="IPR005828">
    <property type="entry name" value="MFS_sugar_transport-like"/>
</dbReference>
<dbReference type="InterPro" id="IPR020846">
    <property type="entry name" value="MFS_dom"/>
</dbReference>
<evidence type="ECO:0000256" key="4">
    <source>
        <dbReference type="ARBA" id="ARBA00022692"/>
    </source>
</evidence>
<keyword evidence="3 7" id="KW-0813">Transport</keyword>
<sequence>MSTFTSDKPQATSEHVNPSDSGSSPPSSQFLSKEERIQHERQQGGVPTGISGFLSKMGDLPEWKVGGSLLHGRSLNWSIGFVASCGFLMFGYDQGVLSALLTLDSFQKNQVLMTPRDQSNDLCWLNNPDNTIPDPNYCTGDANTQAAGVAIYQIGCWLGSLLILFYGEGWGRKSSTFWGSAIMIIGTIMQAASFEYGLFVAGRVVGGIGNGMVTSTIPTWQSECARPERRGVLIMLSGALISCGVMIAYWVDYGFYFLSGSVRWRFPLMFQSFFTIIVMIGLLYLPDSPRWLIMQGRRTEAQNVIARLLGKEEDDPEVVEEKRNIVEALEAQSKGGEFKMTELLTNGPSQNMRRSLLAMISQFFQQMCGINLVTYYATFLFENSLGFGPSMARLLAAANGTEYFFASLAALPLIERTGRRNLMIIGAFGMAVSMAILAGAVSTGTIAPNGAPVLEPKYGITATVFFFVFNSFFAIGWLGMTWLYPAEITNLRIRIQANALSTSSNWMSNFLIVMITPPAFKNIGYQTYIIFAVFNAALVPFVYFFFPETKGRTLEELDLVFASAHAKGIDPVKQSLTMPSISGPELEQELNRYFGPTDSEASQMH</sequence>
<dbReference type="Proteomes" id="UP001141434">
    <property type="component" value="Unassembled WGS sequence"/>
</dbReference>
<dbReference type="GeneID" id="81393396"/>
<comment type="similarity">
    <text evidence="2 7">Belongs to the major facilitator superfamily. Sugar transporter (TC 2.A.1.1) family.</text>
</comment>
<feature type="transmembrane region" description="Helical" evidence="9">
    <location>
        <begin position="458"/>
        <end position="485"/>
    </location>
</feature>
<organism evidence="11 12">
    <name type="scientific">Penicillium alfredii</name>
    <dbReference type="NCBI Taxonomy" id="1506179"/>
    <lineage>
        <taxon>Eukaryota</taxon>
        <taxon>Fungi</taxon>
        <taxon>Dikarya</taxon>
        <taxon>Ascomycota</taxon>
        <taxon>Pezizomycotina</taxon>
        <taxon>Eurotiomycetes</taxon>
        <taxon>Eurotiomycetidae</taxon>
        <taxon>Eurotiales</taxon>
        <taxon>Aspergillaceae</taxon>
        <taxon>Penicillium</taxon>
    </lineage>
</organism>
<feature type="transmembrane region" description="Helical" evidence="9">
    <location>
        <begin position="232"/>
        <end position="251"/>
    </location>
</feature>
<evidence type="ECO:0000313" key="11">
    <source>
        <dbReference type="EMBL" id="KAJ5101424.1"/>
    </source>
</evidence>
<feature type="transmembrane region" description="Helical" evidence="9">
    <location>
        <begin position="177"/>
        <end position="194"/>
    </location>
</feature>
<evidence type="ECO:0000259" key="10">
    <source>
        <dbReference type="PROSITE" id="PS50850"/>
    </source>
</evidence>
<dbReference type="NCBIfam" id="TIGR00879">
    <property type="entry name" value="SP"/>
    <property type="match status" value="1"/>
</dbReference>
<proteinExistence type="inferred from homology"/>
<evidence type="ECO:0000256" key="5">
    <source>
        <dbReference type="ARBA" id="ARBA00022989"/>
    </source>
</evidence>
<feature type="transmembrane region" description="Helical" evidence="9">
    <location>
        <begin position="266"/>
        <end position="285"/>
    </location>
</feature>
<evidence type="ECO:0000256" key="7">
    <source>
        <dbReference type="RuleBase" id="RU003346"/>
    </source>
</evidence>
<dbReference type="PRINTS" id="PR00171">
    <property type="entry name" value="SUGRTRNSPORT"/>
</dbReference>
<feature type="transmembrane region" description="Helical" evidence="9">
    <location>
        <begin position="528"/>
        <end position="546"/>
    </location>
</feature>
<dbReference type="EMBL" id="JAPMSZ010000005">
    <property type="protein sequence ID" value="KAJ5101424.1"/>
    <property type="molecule type" value="Genomic_DNA"/>
</dbReference>
<accession>A0A9W9FJM3</accession>
<feature type="compositionally biased region" description="Basic and acidic residues" evidence="8">
    <location>
        <begin position="32"/>
        <end position="42"/>
    </location>
</feature>
<evidence type="ECO:0000256" key="9">
    <source>
        <dbReference type="SAM" id="Phobius"/>
    </source>
</evidence>
<dbReference type="Gene3D" id="1.20.1250.20">
    <property type="entry name" value="MFS general substrate transporter like domains"/>
    <property type="match status" value="1"/>
</dbReference>
<dbReference type="InterPro" id="IPR036259">
    <property type="entry name" value="MFS_trans_sf"/>
</dbReference>
<dbReference type="AlphaFoldDB" id="A0A9W9FJM3"/>
<dbReference type="FunFam" id="1.20.1250.20:FF:000061">
    <property type="entry name" value="MFS sugar transporter"/>
    <property type="match status" value="1"/>
</dbReference>
<dbReference type="InterPro" id="IPR003663">
    <property type="entry name" value="Sugar/inositol_transpt"/>
</dbReference>
<evidence type="ECO:0000256" key="1">
    <source>
        <dbReference type="ARBA" id="ARBA00004141"/>
    </source>
</evidence>
<feature type="transmembrane region" description="Helical" evidence="9">
    <location>
        <begin position="423"/>
        <end position="446"/>
    </location>
</feature>
<gene>
    <name evidence="11" type="ORF">NUU61_003646</name>
</gene>
<keyword evidence="11" id="KW-0762">Sugar transport</keyword>
<comment type="subcellular location">
    <subcellularLocation>
        <location evidence="1">Membrane</location>
        <topology evidence="1">Multi-pass membrane protein</topology>
    </subcellularLocation>
</comment>
<feature type="compositionally biased region" description="Polar residues" evidence="8">
    <location>
        <begin position="1"/>
        <end position="16"/>
    </location>
</feature>
<dbReference type="PANTHER" id="PTHR48022:SF68">
    <property type="entry name" value="MAJOR FACILITATOR SUPERFAMILY (MFS) PROFILE DOMAIN-CONTAINING PROTEIN-RELATED"/>
    <property type="match status" value="1"/>
</dbReference>
<feature type="transmembrane region" description="Helical" evidence="9">
    <location>
        <begin position="356"/>
        <end position="378"/>
    </location>
</feature>
<evidence type="ECO:0000256" key="8">
    <source>
        <dbReference type="SAM" id="MobiDB-lite"/>
    </source>
</evidence>
<reference evidence="11" key="2">
    <citation type="journal article" date="2023" name="IMA Fungus">
        <title>Comparative genomic study of the Penicillium genus elucidates a diverse pangenome and 15 lateral gene transfer events.</title>
        <authorList>
            <person name="Petersen C."/>
            <person name="Sorensen T."/>
            <person name="Nielsen M.R."/>
            <person name="Sondergaard T.E."/>
            <person name="Sorensen J.L."/>
            <person name="Fitzpatrick D.A."/>
            <person name="Frisvad J.C."/>
            <person name="Nielsen K.L."/>
        </authorList>
    </citation>
    <scope>NUCLEOTIDE SEQUENCE</scope>
    <source>
        <strain evidence="11">IBT 34128</strain>
    </source>
</reference>
<evidence type="ECO:0000256" key="6">
    <source>
        <dbReference type="ARBA" id="ARBA00023136"/>
    </source>
</evidence>
<dbReference type="OrthoDB" id="6612291at2759"/>
<dbReference type="InterPro" id="IPR050360">
    <property type="entry name" value="MFS_Sugar_Transporters"/>
</dbReference>
<dbReference type="PROSITE" id="PS50850">
    <property type="entry name" value="MFS"/>
    <property type="match status" value="1"/>
</dbReference>
<feature type="region of interest" description="Disordered" evidence="8">
    <location>
        <begin position="1"/>
        <end position="50"/>
    </location>
</feature>
<feature type="transmembrane region" description="Helical" evidence="9">
    <location>
        <begin position="146"/>
        <end position="165"/>
    </location>
</feature>
<reference evidence="11" key="1">
    <citation type="submission" date="2022-11" db="EMBL/GenBank/DDBJ databases">
        <authorList>
            <person name="Petersen C."/>
        </authorList>
    </citation>
    <scope>NUCLEOTIDE SEQUENCE</scope>
    <source>
        <strain evidence="11">IBT 34128</strain>
    </source>
</reference>